<feature type="site" description="Electron transfer via tryptophanyl radical" evidence="9">
    <location>
        <position position="353"/>
    </location>
</feature>
<protein>
    <recommendedName>
        <fullName evidence="3">Deoxyribodipyrimidine photo-lyase</fullName>
        <ecNumber evidence="2">4.1.99.3</ecNumber>
    </recommendedName>
</protein>
<dbReference type="OrthoDB" id="9772484at2"/>
<dbReference type="GO" id="GO:0003677">
    <property type="term" value="F:DNA binding"/>
    <property type="evidence" value="ECO:0007669"/>
    <property type="project" value="TreeGrafter"/>
</dbReference>
<dbReference type="PROSITE" id="PS51645">
    <property type="entry name" value="PHR_CRY_ALPHA_BETA"/>
    <property type="match status" value="1"/>
</dbReference>
<keyword evidence="4 8" id="KW-0285">Flavoprotein</keyword>
<keyword evidence="12" id="KW-0456">Lyase</keyword>
<dbReference type="SUPFAM" id="SSF48173">
    <property type="entry name" value="Cryptochrome/photolyase FAD-binding domain"/>
    <property type="match status" value="1"/>
</dbReference>
<dbReference type="InterPro" id="IPR005101">
    <property type="entry name" value="Cryptochr/Photolyase_FAD-bd"/>
</dbReference>
<dbReference type="GO" id="GO:0003904">
    <property type="term" value="F:deoxyribodipyrimidine photo-lyase activity"/>
    <property type="evidence" value="ECO:0007669"/>
    <property type="project" value="UniProtKB-EC"/>
</dbReference>
<evidence type="ECO:0000313" key="12">
    <source>
        <dbReference type="EMBL" id="RKP59053.1"/>
    </source>
</evidence>
<dbReference type="Gene3D" id="3.40.50.620">
    <property type="entry name" value="HUPs"/>
    <property type="match status" value="1"/>
</dbReference>
<evidence type="ECO:0000256" key="3">
    <source>
        <dbReference type="ARBA" id="ARBA00014046"/>
    </source>
</evidence>
<proteinExistence type="predicted"/>
<dbReference type="Gene3D" id="1.10.579.10">
    <property type="entry name" value="DNA Cyclobutane Dipyrimidine Photolyase, subunit A, domain 3"/>
    <property type="match status" value="1"/>
</dbReference>
<evidence type="ECO:0000256" key="5">
    <source>
        <dbReference type="ARBA" id="ARBA00022827"/>
    </source>
</evidence>
<dbReference type="InterPro" id="IPR036134">
    <property type="entry name" value="Crypto/Photolyase_FAD-like_sf"/>
</dbReference>
<dbReference type="PROSITE" id="PS00691">
    <property type="entry name" value="DNA_PHOTOLYASES_1_2"/>
    <property type="match status" value="1"/>
</dbReference>
<evidence type="ECO:0000256" key="7">
    <source>
        <dbReference type="ARBA" id="ARBA00033999"/>
    </source>
</evidence>
<evidence type="ECO:0000256" key="10">
    <source>
        <dbReference type="SAM" id="MobiDB-lite"/>
    </source>
</evidence>
<comment type="cofactor">
    <cofactor evidence="1">
        <name>(6R)-5,10-methylene-5,6,7,8-tetrahydrofolate</name>
        <dbReference type="ChEBI" id="CHEBI:15636"/>
    </cofactor>
</comment>
<feature type="binding site" evidence="8">
    <location>
        <position position="315"/>
    </location>
    <ligand>
        <name>FAD</name>
        <dbReference type="ChEBI" id="CHEBI:57692"/>
    </ligand>
</feature>
<comment type="cofactor">
    <cofactor evidence="8">
        <name>FAD</name>
        <dbReference type="ChEBI" id="CHEBI:57692"/>
    </cofactor>
    <text evidence="8">Binds 1 FAD per subunit.</text>
</comment>
<dbReference type="FunFam" id="1.10.579.10:FF:000003">
    <property type="entry name" value="Deoxyribodipyrimidine photo-lyase"/>
    <property type="match status" value="1"/>
</dbReference>
<evidence type="ECO:0000259" key="11">
    <source>
        <dbReference type="PROSITE" id="PS51645"/>
    </source>
</evidence>
<accession>A0A494YFA6</accession>
<feature type="binding site" evidence="8">
    <location>
        <begin position="318"/>
        <end position="325"/>
    </location>
    <ligand>
        <name>FAD</name>
        <dbReference type="ChEBI" id="CHEBI:57692"/>
    </ligand>
</feature>
<feature type="binding site" evidence="8">
    <location>
        <begin position="422"/>
        <end position="424"/>
    </location>
    <ligand>
        <name>FAD</name>
        <dbReference type="ChEBI" id="CHEBI:57692"/>
    </ligand>
</feature>
<name>A0A494YFA6_9BURK</name>
<dbReference type="GO" id="GO:0000719">
    <property type="term" value="P:photoreactive repair"/>
    <property type="evidence" value="ECO:0007669"/>
    <property type="project" value="UniProtKB-ARBA"/>
</dbReference>
<dbReference type="PANTHER" id="PTHR11455:SF9">
    <property type="entry name" value="CRYPTOCHROME CIRCADIAN CLOCK 5 ISOFORM X1"/>
    <property type="match status" value="1"/>
</dbReference>
<feature type="compositionally biased region" description="Basic and acidic residues" evidence="10">
    <location>
        <begin position="201"/>
        <end position="213"/>
    </location>
</feature>
<evidence type="ECO:0000313" key="13">
    <source>
        <dbReference type="Proteomes" id="UP000270342"/>
    </source>
</evidence>
<reference evidence="12 13" key="1">
    <citation type="submission" date="2018-10" db="EMBL/GenBank/DDBJ databases">
        <title>Robbsia sp. DHC34, isolated from soil.</title>
        <authorList>
            <person name="Gao Z.-H."/>
            <person name="Qiu L.-H."/>
        </authorList>
    </citation>
    <scope>NUCLEOTIDE SEQUENCE [LARGE SCALE GENOMIC DNA]</scope>
    <source>
        <strain evidence="12 13">DHC34</strain>
    </source>
</reference>
<feature type="site" description="Electron transfer via tryptophanyl radical" evidence="9">
    <location>
        <position position="409"/>
    </location>
</feature>
<evidence type="ECO:0000256" key="8">
    <source>
        <dbReference type="PIRSR" id="PIRSR602081-1"/>
    </source>
</evidence>
<dbReference type="RefSeq" id="WP_121083568.1">
    <property type="nucleotide sequence ID" value="NZ_RBZU01000001.1"/>
</dbReference>
<dbReference type="PROSITE" id="PS00394">
    <property type="entry name" value="DNA_PHOTOLYASES_1_1"/>
    <property type="match status" value="1"/>
</dbReference>
<dbReference type="PANTHER" id="PTHR11455">
    <property type="entry name" value="CRYPTOCHROME"/>
    <property type="match status" value="1"/>
</dbReference>
<dbReference type="InterPro" id="IPR006050">
    <property type="entry name" value="DNA_photolyase_N"/>
</dbReference>
<dbReference type="Proteomes" id="UP000270342">
    <property type="component" value="Unassembled WGS sequence"/>
</dbReference>
<feature type="domain" description="Photolyase/cryptochrome alpha/beta" evidence="11">
    <location>
        <begin position="5"/>
        <end position="134"/>
    </location>
</feature>
<dbReference type="SUPFAM" id="SSF52425">
    <property type="entry name" value="Cryptochrome/photolyase, N-terminal domain"/>
    <property type="match status" value="1"/>
</dbReference>
<dbReference type="InterPro" id="IPR018394">
    <property type="entry name" value="DNA_photolyase_1_CS_C"/>
</dbReference>
<dbReference type="Pfam" id="PF00875">
    <property type="entry name" value="DNA_photolyase"/>
    <property type="match status" value="1"/>
</dbReference>
<dbReference type="Pfam" id="PF03441">
    <property type="entry name" value="FAD_binding_7"/>
    <property type="match status" value="1"/>
</dbReference>
<comment type="catalytic activity">
    <reaction evidence="7">
        <text>cyclobutadipyrimidine (in DNA) = 2 pyrimidine residues (in DNA).</text>
        <dbReference type="EC" id="4.1.99.3"/>
    </reaction>
</comment>
<organism evidence="12 13">
    <name type="scientific">Pararobbsia silviterrae</name>
    <dbReference type="NCBI Taxonomy" id="1792498"/>
    <lineage>
        <taxon>Bacteria</taxon>
        <taxon>Pseudomonadati</taxon>
        <taxon>Pseudomonadota</taxon>
        <taxon>Betaproteobacteria</taxon>
        <taxon>Burkholderiales</taxon>
        <taxon>Burkholderiaceae</taxon>
        <taxon>Pararobbsia</taxon>
    </lineage>
</organism>
<sequence length="531" mass="59300">MSDFTCGLVWFRRDLRTADHAALYHALSRCQRVVCTFIFDTDILDPLPRDDRRVPFIHACVVELDSALRESGGGLTVLRGDPVALIPALAAELGAQAVFTNRDYEPDAIARDHDVERALAAQSIAFLTFKDQVVFEKDELLTGQNRPYTVFTPYKRAWLTALTHETLAPYAVDAYRDALAPPPTLGARWFDTAGVLGRPAAHPDDTQRNDRAEGSSASVHAASDRPRVPGIPSLAELGFPDARPPDLPAGSSGASALLEDFRDRMADYDRTRDFPGIKGPSYLSIHLRFGTVSIRGLAREAHDAQRLGSAGAATWLSELIWRDFFFQILWHFPHVGARGAHRAFRPVYDAIQWESGPAADAHFAAWCEGRTGYPLVDAAMRQINASGYMHNRLRMVVASFLVKDLGLDWRRGEAYFEAKLNDFDLAANNGGWQWAASTGCDAQPYFRIFNPITQSERFDPRGAFIRHYIPEIARLSDRDIHAPWRAKPAALSEAGIALGRDYPMPIVDHDLARRRTLERFDVVKHTRLDPD</sequence>
<keyword evidence="6" id="KW-0157">Chromophore</keyword>
<evidence type="ECO:0000256" key="9">
    <source>
        <dbReference type="PIRSR" id="PIRSR602081-2"/>
    </source>
</evidence>
<evidence type="ECO:0000256" key="2">
    <source>
        <dbReference type="ARBA" id="ARBA00013149"/>
    </source>
</evidence>
<dbReference type="EMBL" id="RBZU01000001">
    <property type="protein sequence ID" value="RKP59053.1"/>
    <property type="molecule type" value="Genomic_DNA"/>
</dbReference>
<dbReference type="GO" id="GO:0071949">
    <property type="term" value="F:FAD binding"/>
    <property type="evidence" value="ECO:0007669"/>
    <property type="project" value="TreeGrafter"/>
</dbReference>
<feature type="binding site" evidence="8">
    <location>
        <position position="268"/>
    </location>
    <ligand>
        <name>FAD</name>
        <dbReference type="ChEBI" id="CHEBI:57692"/>
    </ligand>
</feature>
<dbReference type="Gene3D" id="1.25.40.80">
    <property type="match status" value="1"/>
</dbReference>
<dbReference type="AlphaFoldDB" id="A0A494YFA6"/>
<dbReference type="InterPro" id="IPR014729">
    <property type="entry name" value="Rossmann-like_a/b/a_fold"/>
</dbReference>
<comment type="caution">
    <text evidence="12">The sequence shown here is derived from an EMBL/GenBank/DDBJ whole genome shotgun (WGS) entry which is preliminary data.</text>
</comment>
<dbReference type="InterPro" id="IPR002081">
    <property type="entry name" value="Cryptochrome/DNA_photolyase_1"/>
</dbReference>
<keyword evidence="13" id="KW-1185">Reference proteome</keyword>
<evidence type="ECO:0000256" key="6">
    <source>
        <dbReference type="ARBA" id="ARBA00022991"/>
    </source>
</evidence>
<dbReference type="EC" id="4.1.99.3" evidence="2"/>
<keyword evidence="5 8" id="KW-0274">FAD</keyword>
<feature type="region of interest" description="Disordered" evidence="10">
    <location>
        <begin position="196"/>
        <end position="235"/>
    </location>
</feature>
<dbReference type="GO" id="GO:0009416">
    <property type="term" value="P:response to light stimulus"/>
    <property type="evidence" value="ECO:0007669"/>
    <property type="project" value="TreeGrafter"/>
</dbReference>
<feature type="site" description="Electron transfer via tryptophanyl radical" evidence="9">
    <location>
        <position position="432"/>
    </location>
</feature>
<evidence type="ECO:0000256" key="1">
    <source>
        <dbReference type="ARBA" id="ARBA00001932"/>
    </source>
</evidence>
<gene>
    <name evidence="12" type="ORF">D7S86_03835</name>
</gene>
<evidence type="ECO:0000256" key="4">
    <source>
        <dbReference type="ARBA" id="ARBA00022630"/>
    </source>
</evidence>
<dbReference type="InterPro" id="IPR036155">
    <property type="entry name" value="Crypto/Photolyase_N_sf"/>
</dbReference>